<protein>
    <recommendedName>
        <fullName evidence="2">RRP15-like protein</fullName>
    </recommendedName>
</protein>
<evidence type="ECO:0000256" key="1">
    <source>
        <dbReference type="ARBA" id="ARBA00007462"/>
    </source>
</evidence>
<comment type="caution">
    <text evidence="4">The sequence shown here is derived from an EMBL/GenBank/DDBJ whole genome shotgun (WGS) entry which is preliminary data.</text>
</comment>
<feature type="region of interest" description="Disordered" evidence="3">
    <location>
        <begin position="170"/>
        <end position="239"/>
    </location>
</feature>
<feature type="compositionally biased region" description="Basic and acidic residues" evidence="3">
    <location>
        <begin position="213"/>
        <end position="226"/>
    </location>
</feature>
<sequence>SSELPEDSYSSGGEALDGDDEDESATPGNVAEEATSSKDGPNSGWADAMAKVLNKKIPENKSTILAKSKSLEKERQKKKQERLEKKMRLEKKREWEMMCRVKPDVVKDREKERNLQRTATRGVVQLFNAVRTHQKEMEEKVKKVGGSERKRAKLMSSVSKRDFIDVLRNMEGAKGGKNPAGKATKSKQGEVKSEEGPEWNILRDDFMMGASMKDWDKESDDGKGNNEEQGGLKQEDDSD</sequence>
<name>A0A7K4XZZ3_REGSA</name>
<dbReference type="InterPro" id="IPR012459">
    <property type="entry name" value="Rrp15"/>
</dbReference>
<dbReference type="Pfam" id="PF07890">
    <property type="entry name" value="Rrp15p"/>
    <property type="match status" value="1"/>
</dbReference>
<proteinExistence type="inferred from homology"/>
<dbReference type="GO" id="GO:0000470">
    <property type="term" value="P:maturation of LSU-rRNA"/>
    <property type="evidence" value="ECO:0007669"/>
    <property type="project" value="TreeGrafter"/>
</dbReference>
<dbReference type="Proteomes" id="UP000529728">
    <property type="component" value="Unassembled WGS sequence"/>
</dbReference>
<comment type="similarity">
    <text evidence="1">Belongs to the RRP15 family.</text>
</comment>
<gene>
    <name evidence="4" type="primary">Rrp15</name>
    <name evidence="4" type="ORF">REGSAT_R10840</name>
</gene>
<feature type="non-terminal residue" evidence="4">
    <location>
        <position position="1"/>
    </location>
</feature>
<feature type="compositionally biased region" description="Basic and acidic residues" evidence="3">
    <location>
        <begin position="69"/>
        <end position="85"/>
    </location>
</feature>
<feature type="compositionally biased region" description="Basic and acidic residues" evidence="3">
    <location>
        <begin position="187"/>
        <end position="206"/>
    </location>
</feature>
<dbReference type="EMBL" id="VWZN01020035">
    <property type="protein sequence ID" value="NWR52330.1"/>
    <property type="molecule type" value="Genomic_DNA"/>
</dbReference>
<keyword evidence="5" id="KW-1185">Reference proteome</keyword>
<dbReference type="OrthoDB" id="20949at2759"/>
<feature type="compositionally biased region" description="Basic and acidic residues" evidence="3">
    <location>
        <begin position="137"/>
        <end position="149"/>
    </location>
</feature>
<reference evidence="4 5" key="1">
    <citation type="submission" date="2019-09" db="EMBL/GenBank/DDBJ databases">
        <title>Bird 10,000 Genomes (B10K) Project - Family phase.</title>
        <authorList>
            <person name="Zhang G."/>
        </authorList>
    </citation>
    <scope>NUCLEOTIDE SEQUENCE [LARGE SCALE GENOMIC DNA]</scope>
    <source>
        <strain evidence="4">B10K-DU-001-18</strain>
        <tissue evidence="4">Muscle</tissue>
    </source>
</reference>
<feature type="region of interest" description="Disordered" evidence="3">
    <location>
        <begin position="1"/>
        <end position="85"/>
    </location>
</feature>
<accession>A0A7K4XZZ3</accession>
<evidence type="ECO:0000313" key="5">
    <source>
        <dbReference type="Proteomes" id="UP000529728"/>
    </source>
</evidence>
<feature type="non-terminal residue" evidence="4">
    <location>
        <position position="239"/>
    </location>
</feature>
<evidence type="ECO:0000256" key="3">
    <source>
        <dbReference type="SAM" id="MobiDB-lite"/>
    </source>
</evidence>
<feature type="region of interest" description="Disordered" evidence="3">
    <location>
        <begin position="137"/>
        <end position="156"/>
    </location>
</feature>
<dbReference type="PANTHER" id="PTHR13245">
    <property type="entry name" value="RRP15-LIKE PROTEIN"/>
    <property type="match status" value="1"/>
</dbReference>
<dbReference type="AlphaFoldDB" id="A0A7K4XZZ3"/>
<dbReference type="GO" id="GO:0000460">
    <property type="term" value="P:maturation of 5.8S rRNA"/>
    <property type="evidence" value="ECO:0007669"/>
    <property type="project" value="TreeGrafter"/>
</dbReference>
<dbReference type="PANTHER" id="PTHR13245:SF14">
    <property type="entry name" value="RRP15-LIKE PROTEIN"/>
    <property type="match status" value="1"/>
</dbReference>
<evidence type="ECO:0000256" key="2">
    <source>
        <dbReference type="ARBA" id="ARBA00017475"/>
    </source>
</evidence>
<dbReference type="GO" id="GO:0030687">
    <property type="term" value="C:preribosome, large subunit precursor"/>
    <property type="evidence" value="ECO:0007669"/>
    <property type="project" value="TreeGrafter"/>
</dbReference>
<evidence type="ECO:0000313" key="4">
    <source>
        <dbReference type="EMBL" id="NWR52330.1"/>
    </source>
</evidence>
<organism evidence="4 5">
    <name type="scientific">Regulus satrapa</name>
    <name type="common">Golden-crowned kinglet</name>
    <dbReference type="NCBI Taxonomy" id="13245"/>
    <lineage>
        <taxon>Eukaryota</taxon>
        <taxon>Metazoa</taxon>
        <taxon>Chordata</taxon>
        <taxon>Craniata</taxon>
        <taxon>Vertebrata</taxon>
        <taxon>Euteleostomi</taxon>
        <taxon>Archelosauria</taxon>
        <taxon>Archosauria</taxon>
        <taxon>Dinosauria</taxon>
        <taxon>Saurischia</taxon>
        <taxon>Theropoda</taxon>
        <taxon>Coelurosauria</taxon>
        <taxon>Aves</taxon>
        <taxon>Neognathae</taxon>
        <taxon>Neoaves</taxon>
        <taxon>Telluraves</taxon>
        <taxon>Australaves</taxon>
        <taxon>Passeriformes</taxon>
        <taxon>Regulidae</taxon>
        <taxon>Regulus</taxon>
    </lineage>
</organism>